<organism evidence="2 3">
    <name type="scientific">Cladosporium halotolerans</name>
    <dbReference type="NCBI Taxonomy" id="1052096"/>
    <lineage>
        <taxon>Eukaryota</taxon>
        <taxon>Fungi</taxon>
        <taxon>Dikarya</taxon>
        <taxon>Ascomycota</taxon>
        <taxon>Pezizomycotina</taxon>
        <taxon>Dothideomycetes</taxon>
        <taxon>Dothideomycetidae</taxon>
        <taxon>Cladosporiales</taxon>
        <taxon>Cladosporiaceae</taxon>
        <taxon>Cladosporium</taxon>
    </lineage>
</organism>
<evidence type="ECO:0000256" key="1">
    <source>
        <dbReference type="SAM" id="MobiDB-lite"/>
    </source>
</evidence>
<name>A0AB34KVQ1_9PEZI</name>
<keyword evidence="3" id="KW-1185">Reference proteome</keyword>
<dbReference type="EMBL" id="JAAQHG020000009">
    <property type="protein sequence ID" value="KAL1587857.1"/>
    <property type="molecule type" value="Genomic_DNA"/>
</dbReference>
<accession>A0AB34KVQ1</accession>
<comment type="caution">
    <text evidence="2">The sequence shown here is derived from an EMBL/GenBank/DDBJ whole genome shotgun (WGS) entry which is preliminary data.</text>
</comment>
<feature type="compositionally biased region" description="Basic and acidic residues" evidence="1">
    <location>
        <begin position="104"/>
        <end position="113"/>
    </location>
</feature>
<feature type="compositionally biased region" description="Polar residues" evidence="1">
    <location>
        <begin position="1"/>
        <end position="15"/>
    </location>
</feature>
<dbReference type="GeneID" id="96005002"/>
<sequence>MSFPPQTRSRVTAQYESDPPRSRRPRRAAKTAAQARLEQQEQESSRSASPVRRDSRITRGKRKFAEFDEESSEGGDEAPGEERDGAGRLGGEAGTGDSAMEEVQELRASESREVRLPNLGKGLEIRDPGPKMEIGDAPRFYMKIVRRKGKEYTIGDRKVPAAEEENFRVPGSKPIILPRVDLSIIRSRDGEFRLPEVELVRFAMSARVLPILKQWAFMWLNPDDESQKLYRQVQRTFSRRDKPWNHEVALIAGFAARGVPATQYQSTQLLYRMAGFAIRIFNGNAEVNDFDFFAKFSREEQASHEPYKFATRLLLAVWEDVEANQNGFFRRLFHEDCELSRPHRPEVRAALENWFVLDESLYPDMQDVDMESPEHPSQAPSRPGNANSDGSLSDVNQTERGRSPSAAVPDRMRLGFARADYHMDEESELEEGEIREDQ</sequence>
<feature type="compositionally biased region" description="Acidic residues" evidence="1">
    <location>
        <begin position="425"/>
        <end position="438"/>
    </location>
</feature>
<feature type="region of interest" description="Disordered" evidence="1">
    <location>
        <begin position="1"/>
        <end position="113"/>
    </location>
</feature>
<evidence type="ECO:0000313" key="2">
    <source>
        <dbReference type="EMBL" id="KAL1587857.1"/>
    </source>
</evidence>
<dbReference type="AlphaFoldDB" id="A0AB34KVQ1"/>
<dbReference type="Proteomes" id="UP000803884">
    <property type="component" value="Unassembled WGS sequence"/>
</dbReference>
<proteinExistence type="predicted"/>
<gene>
    <name evidence="2" type="ORF">WHR41_03558</name>
</gene>
<feature type="compositionally biased region" description="Polar residues" evidence="1">
    <location>
        <begin position="378"/>
        <end position="396"/>
    </location>
</feature>
<reference evidence="2 3" key="1">
    <citation type="journal article" date="2020" name="Microbiol. Resour. Announc.">
        <title>Draft Genome Sequence of a Cladosporium Species Isolated from the Mesophotic Ascidian Didemnum maculosum.</title>
        <authorList>
            <person name="Gioti A."/>
            <person name="Siaperas R."/>
            <person name="Nikolaivits E."/>
            <person name="Le Goff G."/>
            <person name="Ouazzani J."/>
            <person name="Kotoulas G."/>
            <person name="Topakas E."/>
        </authorList>
    </citation>
    <scope>NUCLEOTIDE SEQUENCE [LARGE SCALE GENOMIC DNA]</scope>
    <source>
        <strain evidence="2 3">TM138-S3</strain>
    </source>
</reference>
<evidence type="ECO:0000313" key="3">
    <source>
        <dbReference type="Proteomes" id="UP000803884"/>
    </source>
</evidence>
<protein>
    <submittedName>
        <fullName evidence="2">Uncharacterized protein</fullName>
    </submittedName>
</protein>
<feature type="region of interest" description="Disordered" evidence="1">
    <location>
        <begin position="366"/>
        <end position="438"/>
    </location>
</feature>
<feature type="compositionally biased region" description="Acidic residues" evidence="1">
    <location>
        <begin position="67"/>
        <end position="79"/>
    </location>
</feature>
<dbReference type="RefSeq" id="XP_069230962.1">
    <property type="nucleotide sequence ID" value="XM_069372164.1"/>
</dbReference>